<dbReference type="PANTHER" id="PTHR43364:SF7">
    <property type="entry name" value="NADP-DEPENDENT OXIDOREDUCTASE DOMAIN-CONTAINING PROTEIN-RELATED"/>
    <property type="match status" value="1"/>
</dbReference>
<dbReference type="InterPro" id="IPR050523">
    <property type="entry name" value="AKR_Detox_Biosynth"/>
</dbReference>
<feature type="domain" description="NADP-dependent oxidoreductase" evidence="4">
    <location>
        <begin position="27"/>
        <end position="334"/>
    </location>
</feature>
<dbReference type="Gene3D" id="3.20.20.100">
    <property type="entry name" value="NADP-dependent oxidoreductase domain"/>
    <property type="match status" value="1"/>
</dbReference>
<accession>A0AA39V525</accession>
<dbReference type="PANTHER" id="PTHR43364">
    <property type="entry name" value="NADH-SPECIFIC METHYLGLYOXAL REDUCTASE-RELATED"/>
    <property type="match status" value="1"/>
</dbReference>
<keyword evidence="1" id="KW-0521">NADP</keyword>
<dbReference type="Pfam" id="PF00248">
    <property type="entry name" value="Aldo_ket_red"/>
    <property type="match status" value="1"/>
</dbReference>
<dbReference type="GO" id="GO:0016491">
    <property type="term" value="F:oxidoreductase activity"/>
    <property type="evidence" value="ECO:0007669"/>
    <property type="project" value="UniProtKB-KW"/>
</dbReference>
<dbReference type="CDD" id="cd19146">
    <property type="entry name" value="AKR_AKR9A1-2"/>
    <property type="match status" value="1"/>
</dbReference>
<protein>
    <recommendedName>
        <fullName evidence="4">NADP-dependent oxidoreductase domain-containing protein</fullName>
    </recommendedName>
</protein>
<gene>
    <name evidence="5" type="ORF">JMJ35_005167</name>
</gene>
<keyword evidence="2" id="KW-0560">Oxidoreductase</keyword>
<comment type="similarity">
    <text evidence="3">Belongs to the aldo/keto reductase family. Aldo/keto reductase 2 subfamily.</text>
</comment>
<dbReference type="InterPro" id="IPR036812">
    <property type="entry name" value="NAD(P)_OxRdtase_dom_sf"/>
</dbReference>
<dbReference type="AlphaFoldDB" id="A0AA39V525"/>
<evidence type="ECO:0000313" key="5">
    <source>
        <dbReference type="EMBL" id="KAK0512039.1"/>
    </source>
</evidence>
<comment type="caution">
    <text evidence="5">The sequence shown here is derived from an EMBL/GenBank/DDBJ whole genome shotgun (WGS) entry which is preliminary data.</text>
</comment>
<evidence type="ECO:0000256" key="1">
    <source>
        <dbReference type="ARBA" id="ARBA00022857"/>
    </source>
</evidence>
<dbReference type="SUPFAM" id="SSF51430">
    <property type="entry name" value="NAD(P)-linked oxidoreductase"/>
    <property type="match status" value="1"/>
</dbReference>
<evidence type="ECO:0000313" key="6">
    <source>
        <dbReference type="Proteomes" id="UP001166286"/>
    </source>
</evidence>
<evidence type="ECO:0000259" key="4">
    <source>
        <dbReference type="Pfam" id="PF00248"/>
    </source>
</evidence>
<evidence type="ECO:0000256" key="2">
    <source>
        <dbReference type="ARBA" id="ARBA00023002"/>
    </source>
</evidence>
<reference evidence="5" key="1">
    <citation type="submission" date="2023-03" db="EMBL/GenBank/DDBJ databases">
        <title>Complete genome of Cladonia borealis.</title>
        <authorList>
            <person name="Park H."/>
        </authorList>
    </citation>
    <scope>NUCLEOTIDE SEQUENCE</scope>
    <source>
        <strain evidence="5">ANT050790</strain>
    </source>
</reference>
<dbReference type="InterPro" id="IPR023210">
    <property type="entry name" value="NADP_OxRdtase_dom"/>
</dbReference>
<evidence type="ECO:0000256" key="3">
    <source>
        <dbReference type="ARBA" id="ARBA00038157"/>
    </source>
</evidence>
<dbReference type="EMBL" id="JAFEKC020000011">
    <property type="protein sequence ID" value="KAK0512039.1"/>
    <property type="molecule type" value="Genomic_DNA"/>
</dbReference>
<sequence length="397" mass="44115">MDPAPPPKSILGRHRLLSPSAAVRVSPLCIGAMNFGDAWGKMLGAMTKESVFELLDYFHSQGGNFIDTANNYQNEQSEMWIGEWLHSKPGLRDQMVLATKYTTGFTAYKGHDNIIQSPFIGNGTKSLHVSLNASLRKLKTDYLDILYVHWWDFTTSIPELMQSLNTVVQQGKVLYLGVSDTPAWIVSKANQYARDHGLRQFVVYQGQWSAANRDFERDIIPMCASEGMGLAPWGALGGGEFKTKKQREEMKAKGEGGRNMRGPSENQIKMTEKLEEIANKKNTAITSVALAYVMHKAPYVFPIVGGRKIDHLKGNIEALSLELSDEDINDIDSTVPFDIGFPMNFLGGPKAPKGPKGPGDVWLTDAAGHFDYVEGQRPIRPFDGKYVERKSPFAPEE</sequence>
<proteinExistence type="inferred from homology"/>
<name>A0AA39V525_9LECA</name>
<keyword evidence="6" id="KW-1185">Reference proteome</keyword>
<dbReference type="Proteomes" id="UP001166286">
    <property type="component" value="Unassembled WGS sequence"/>
</dbReference>
<organism evidence="5 6">
    <name type="scientific">Cladonia borealis</name>
    <dbReference type="NCBI Taxonomy" id="184061"/>
    <lineage>
        <taxon>Eukaryota</taxon>
        <taxon>Fungi</taxon>
        <taxon>Dikarya</taxon>
        <taxon>Ascomycota</taxon>
        <taxon>Pezizomycotina</taxon>
        <taxon>Lecanoromycetes</taxon>
        <taxon>OSLEUM clade</taxon>
        <taxon>Lecanoromycetidae</taxon>
        <taxon>Lecanorales</taxon>
        <taxon>Lecanorineae</taxon>
        <taxon>Cladoniaceae</taxon>
        <taxon>Cladonia</taxon>
    </lineage>
</organism>